<dbReference type="PROSITE" id="PS50850">
    <property type="entry name" value="MFS"/>
    <property type="match status" value="1"/>
</dbReference>
<evidence type="ECO:0000313" key="7">
    <source>
        <dbReference type="Proteomes" id="UP000190092"/>
    </source>
</evidence>
<feature type="transmembrane region" description="Helical" evidence="4">
    <location>
        <begin position="82"/>
        <end position="103"/>
    </location>
</feature>
<organism evidence="6 7">
    <name type="scientific">Enhydrobacter aerosaccus</name>
    <dbReference type="NCBI Taxonomy" id="225324"/>
    <lineage>
        <taxon>Bacteria</taxon>
        <taxon>Pseudomonadati</taxon>
        <taxon>Pseudomonadota</taxon>
        <taxon>Alphaproteobacteria</taxon>
        <taxon>Hyphomicrobiales</taxon>
        <taxon>Enhydrobacter</taxon>
    </lineage>
</organism>
<evidence type="ECO:0000256" key="3">
    <source>
        <dbReference type="ARBA" id="ARBA00023136"/>
    </source>
</evidence>
<accession>A0A1T4M1U4</accession>
<evidence type="ECO:0000259" key="5">
    <source>
        <dbReference type="PROSITE" id="PS50850"/>
    </source>
</evidence>
<feature type="transmembrane region" description="Helical" evidence="4">
    <location>
        <begin position="319"/>
        <end position="340"/>
    </location>
</feature>
<feature type="transmembrane region" description="Helical" evidence="4">
    <location>
        <begin position="115"/>
        <end position="135"/>
    </location>
</feature>
<dbReference type="AlphaFoldDB" id="A0A1T4M1U4"/>
<dbReference type="InterPro" id="IPR011701">
    <property type="entry name" value="MFS"/>
</dbReference>
<keyword evidence="3 4" id="KW-0472">Membrane</keyword>
<dbReference type="Gene3D" id="1.20.1250.20">
    <property type="entry name" value="MFS general substrate transporter like domains"/>
    <property type="match status" value="1"/>
</dbReference>
<dbReference type="InterPro" id="IPR020846">
    <property type="entry name" value="MFS_dom"/>
</dbReference>
<dbReference type="InterPro" id="IPR036259">
    <property type="entry name" value="MFS_trans_sf"/>
</dbReference>
<keyword evidence="7" id="KW-1185">Reference proteome</keyword>
<dbReference type="STRING" id="225324.SAMN02745126_01834"/>
<reference evidence="7" key="1">
    <citation type="submission" date="2017-02" db="EMBL/GenBank/DDBJ databases">
        <authorList>
            <person name="Varghese N."/>
            <person name="Submissions S."/>
        </authorList>
    </citation>
    <scope>NUCLEOTIDE SEQUENCE [LARGE SCALE GENOMIC DNA]</scope>
    <source>
        <strain evidence="7">ATCC 27094</strain>
    </source>
</reference>
<dbReference type="InterPro" id="IPR050327">
    <property type="entry name" value="Proton-linked_MCT"/>
</dbReference>
<feature type="transmembrane region" description="Helical" evidence="4">
    <location>
        <begin position="147"/>
        <end position="166"/>
    </location>
</feature>
<dbReference type="GO" id="GO:0022857">
    <property type="term" value="F:transmembrane transporter activity"/>
    <property type="evidence" value="ECO:0007669"/>
    <property type="project" value="InterPro"/>
</dbReference>
<keyword evidence="2 4" id="KW-1133">Transmembrane helix</keyword>
<sequence>MRNPPSTATLQRKLSLYTLTMLVLAATILSLSQGMRQSLGLFLPPLKSELAISASTFGFAMAIQNIVWGIGQPIIGMFGDRYGARPVLIVSAAIYAGGLLLMAATGSHAGLDGGLGVMVGLGVAGTSYGVLIGSVSRAVPPARRNQMVGLVAAAGSLATFVLAPLGQYVIGIFGWRPALAVFAGFAILMGILATMIRREGTLIDQANAEGEALSLGGALRQAAAHSGFVAMTVAFFACGFQLMFITTHLAQFLALCSVSATISASAIGIIGVSNAVGSYLFGWLGARYSQKRLLASIYLLRTVSIALFIATPVTPASTLTFAAVMGFLWLGVVPLVSGLLRTLFGLRYFNTLFGIAFFSHQVGGFLGSWLGGVTFDLTGSYSLAWYGLMVVGLTATAIQWMMDDRARPGAGAATPLPQPSLV</sequence>
<feature type="domain" description="Major facilitator superfamily (MFS) profile" evidence="5">
    <location>
        <begin position="18"/>
        <end position="407"/>
    </location>
</feature>
<feature type="transmembrane region" description="Helical" evidence="4">
    <location>
        <begin position="252"/>
        <end position="281"/>
    </location>
</feature>
<proteinExistence type="predicted"/>
<evidence type="ECO:0000313" key="6">
    <source>
        <dbReference type="EMBL" id="SJZ60891.1"/>
    </source>
</evidence>
<dbReference type="OrthoDB" id="146345at2"/>
<name>A0A1T4M1U4_9HYPH</name>
<dbReference type="EMBL" id="FUWJ01000001">
    <property type="protein sequence ID" value="SJZ60891.1"/>
    <property type="molecule type" value="Genomic_DNA"/>
</dbReference>
<dbReference type="PANTHER" id="PTHR11360">
    <property type="entry name" value="MONOCARBOXYLATE TRANSPORTER"/>
    <property type="match status" value="1"/>
</dbReference>
<evidence type="ECO:0000256" key="4">
    <source>
        <dbReference type="SAM" id="Phobius"/>
    </source>
</evidence>
<dbReference type="PANTHER" id="PTHR11360:SF284">
    <property type="entry name" value="EG:103B4.3 PROTEIN-RELATED"/>
    <property type="match status" value="1"/>
</dbReference>
<feature type="transmembrane region" description="Helical" evidence="4">
    <location>
        <begin position="178"/>
        <end position="196"/>
    </location>
</feature>
<feature type="transmembrane region" description="Helical" evidence="4">
    <location>
        <begin position="50"/>
        <end position="70"/>
    </location>
</feature>
<dbReference type="CDD" id="cd17355">
    <property type="entry name" value="MFS_YcxA_like"/>
    <property type="match status" value="1"/>
</dbReference>
<evidence type="ECO:0000256" key="2">
    <source>
        <dbReference type="ARBA" id="ARBA00022989"/>
    </source>
</evidence>
<dbReference type="RefSeq" id="WP_085933416.1">
    <property type="nucleotide sequence ID" value="NZ_FUWJ01000001.1"/>
</dbReference>
<keyword evidence="1 4" id="KW-0812">Transmembrane</keyword>
<dbReference type="Pfam" id="PF07690">
    <property type="entry name" value="MFS_1"/>
    <property type="match status" value="1"/>
</dbReference>
<feature type="transmembrane region" description="Helical" evidence="4">
    <location>
        <begin position="352"/>
        <end position="371"/>
    </location>
</feature>
<dbReference type="SUPFAM" id="SSF103473">
    <property type="entry name" value="MFS general substrate transporter"/>
    <property type="match status" value="1"/>
</dbReference>
<feature type="transmembrane region" description="Helical" evidence="4">
    <location>
        <begin position="228"/>
        <end position="246"/>
    </location>
</feature>
<feature type="transmembrane region" description="Helical" evidence="4">
    <location>
        <begin position="383"/>
        <end position="402"/>
    </location>
</feature>
<dbReference type="Proteomes" id="UP000190092">
    <property type="component" value="Unassembled WGS sequence"/>
</dbReference>
<feature type="transmembrane region" description="Helical" evidence="4">
    <location>
        <begin position="293"/>
        <end position="313"/>
    </location>
</feature>
<protein>
    <submittedName>
        <fullName evidence="6">Predicted arabinose efflux permease, MFS family</fullName>
    </submittedName>
</protein>
<evidence type="ECO:0000256" key="1">
    <source>
        <dbReference type="ARBA" id="ARBA00022692"/>
    </source>
</evidence>
<gene>
    <name evidence="6" type="ORF">SAMN02745126_01834</name>
</gene>